<organism evidence="1">
    <name type="scientific">Arundo donax</name>
    <name type="common">Giant reed</name>
    <name type="synonym">Donax arundinaceus</name>
    <dbReference type="NCBI Taxonomy" id="35708"/>
    <lineage>
        <taxon>Eukaryota</taxon>
        <taxon>Viridiplantae</taxon>
        <taxon>Streptophyta</taxon>
        <taxon>Embryophyta</taxon>
        <taxon>Tracheophyta</taxon>
        <taxon>Spermatophyta</taxon>
        <taxon>Magnoliopsida</taxon>
        <taxon>Liliopsida</taxon>
        <taxon>Poales</taxon>
        <taxon>Poaceae</taxon>
        <taxon>PACMAD clade</taxon>
        <taxon>Arundinoideae</taxon>
        <taxon>Arundineae</taxon>
        <taxon>Arundo</taxon>
    </lineage>
</organism>
<evidence type="ECO:0000313" key="1">
    <source>
        <dbReference type="EMBL" id="JAD75137.1"/>
    </source>
</evidence>
<protein>
    <submittedName>
        <fullName evidence="1">Uncharacterized protein</fullName>
    </submittedName>
</protein>
<dbReference type="AlphaFoldDB" id="A0A0A9CUJ2"/>
<reference evidence="1" key="1">
    <citation type="submission" date="2014-09" db="EMBL/GenBank/DDBJ databases">
        <authorList>
            <person name="Magalhaes I.L.F."/>
            <person name="Oliveira U."/>
            <person name="Santos F.R."/>
            <person name="Vidigal T.H.D.A."/>
            <person name="Brescovit A.D."/>
            <person name="Santos A.J."/>
        </authorList>
    </citation>
    <scope>NUCLEOTIDE SEQUENCE</scope>
    <source>
        <tissue evidence="1">Shoot tissue taken approximately 20 cm above the soil surface</tissue>
    </source>
</reference>
<accession>A0A0A9CUJ2</accession>
<name>A0A0A9CUJ2_ARUDO</name>
<reference evidence="1" key="2">
    <citation type="journal article" date="2015" name="Data Brief">
        <title>Shoot transcriptome of the giant reed, Arundo donax.</title>
        <authorList>
            <person name="Barrero R.A."/>
            <person name="Guerrero F.D."/>
            <person name="Moolhuijzen P."/>
            <person name="Goolsby J.A."/>
            <person name="Tidwell J."/>
            <person name="Bellgard S.E."/>
            <person name="Bellgard M.I."/>
        </authorList>
    </citation>
    <scope>NUCLEOTIDE SEQUENCE</scope>
    <source>
        <tissue evidence="1">Shoot tissue taken approximately 20 cm above the soil surface</tissue>
    </source>
</reference>
<sequence>MYLLFRSYSTSLFKDVNKFFIVHFLSNGKSGLSRSVDCIDVNPLN</sequence>
<proteinExistence type="predicted"/>
<dbReference type="EMBL" id="GBRH01222758">
    <property type="protein sequence ID" value="JAD75137.1"/>
    <property type="molecule type" value="Transcribed_RNA"/>
</dbReference>